<feature type="compositionally biased region" description="Low complexity" evidence="12">
    <location>
        <begin position="1"/>
        <end position="21"/>
    </location>
</feature>
<dbReference type="InterPro" id="IPR050547">
    <property type="entry name" value="DEAD_box_RNA_helicases"/>
</dbReference>
<feature type="short sequence motif" description="Q motif" evidence="10">
    <location>
        <begin position="84"/>
        <end position="112"/>
    </location>
</feature>
<dbReference type="AlphaFoldDB" id="C7MCD0"/>
<dbReference type="GO" id="GO:0033592">
    <property type="term" value="F:RNA strand annealing activity"/>
    <property type="evidence" value="ECO:0007669"/>
    <property type="project" value="TreeGrafter"/>
</dbReference>
<dbReference type="HOGENOM" id="CLU_003041_21_1_11"/>
<feature type="domain" description="Helicase ATP-binding" evidence="13">
    <location>
        <begin position="115"/>
        <end position="286"/>
    </location>
</feature>
<dbReference type="InterPro" id="IPR014014">
    <property type="entry name" value="RNA_helicase_DEAD_Q_motif"/>
</dbReference>
<proteinExistence type="inferred from homology"/>
<dbReference type="PANTHER" id="PTHR47963:SF8">
    <property type="entry name" value="ATP-DEPENDENT RNA HELICASE DEAD"/>
    <property type="match status" value="1"/>
</dbReference>
<feature type="region of interest" description="Disordered" evidence="12">
    <location>
        <begin position="1"/>
        <end position="88"/>
    </location>
</feature>
<dbReference type="Pfam" id="PF25399">
    <property type="entry name" value="DeaD_dimer"/>
    <property type="match status" value="1"/>
</dbReference>
<feature type="region of interest" description="Disordered" evidence="12">
    <location>
        <begin position="510"/>
        <end position="565"/>
    </location>
</feature>
<keyword evidence="4 11" id="KW-0378">Hydrolase</keyword>
<keyword evidence="3 11" id="KW-0547">Nucleotide-binding</keyword>
<dbReference type="InterPro" id="IPR001650">
    <property type="entry name" value="Helicase_C-like"/>
</dbReference>
<dbReference type="CDD" id="cd00268">
    <property type="entry name" value="DEADc"/>
    <property type="match status" value="1"/>
</dbReference>
<name>C7MCD0_BRAFD</name>
<keyword evidence="7" id="KW-0346">Stress response</keyword>
<evidence type="ECO:0000256" key="10">
    <source>
        <dbReference type="PROSITE-ProRule" id="PRU00552"/>
    </source>
</evidence>
<dbReference type="GO" id="GO:0005829">
    <property type="term" value="C:cytosol"/>
    <property type="evidence" value="ECO:0007669"/>
    <property type="project" value="TreeGrafter"/>
</dbReference>
<dbReference type="GO" id="GO:0016787">
    <property type="term" value="F:hydrolase activity"/>
    <property type="evidence" value="ECO:0007669"/>
    <property type="project" value="UniProtKB-KW"/>
</dbReference>
<keyword evidence="17" id="KW-1185">Reference proteome</keyword>
<dbReference type="SMART" id="SM00490">
    <property type="entry name" value="HELICc"/>
    <property type="match status" value="1"/>
</dbReference>
<reference evidence="16 17" key="1">
    <citation type="journal article" date="2009" name="Stand. Genomic Sci.">
        <title>Complete genome sequence of Brachybacterium faecium type strain (Schefferle 6-10).</title>
        <authorList>
            <person name="Lapidus A."/>
            <person name="Pukall R."/>
            <person name="Labuttii K."/>
            <person name="Copeland A."/>
            <person name="Del Rio T.G."/>
            <person name="Nolan M."/>
            <person name="Chen F."/>
            <person name="Lucas S."/>
            <person name="Tice H."/>
            <person name="Cheng J.F."/>
            <person name="Bruce D."/>
            <person name="Goodwin L."/>
            <person name="Pitluck S."/>
            <person name="Rohde M."/>
            <person name="Goker M."/>
            <person name="Pati A."/>
            <person name="Ivanova N."/>
            <person name="Mavrommatis K."/>
            <person name="Chen A."/>
            <person name="Palaniappan K."/>
            <person name="D'haeseleer P."/>
            <person name="Chain P."/>
            <person name="Bristow J."/>
            <person name="Eisen J.A."/>
            <person name="Markowitz V."/>
            <person name="Hugenholtz P."/>
            <person name="Kyrpides N.C."/>
            <person name="Klenk H.P."/>
        </authorList>
    </citation>
    <scope>NUCLEOTIDE SEQUENCE [LARGE SCALE GENOMIC DNA]</scope>
    <source>
        <strain evidence="17">ATCC 43885 / DSM 4810 / JCM 11609 / LMG 19847 / NBRC 14762 / NCIMB 9860 / 6-10</strain>
    </source>
</reference>
<feature type="domain" description="DEAD-box RNA helicase Q" evidence="15">
    <location>
        <begin position="84"/>
        <end position="112"/>
    </location>
</feature>
<dbReference type="GO" id="GO:0005840">
    <property type="term" value="C:ribosome"/>
    <property type="evidence" value="ECO:0007669"/>
    <property type="project" value="TreeGrafter"/>
</dbReference>
<dbReference type="InterPro" id="IPR012677">
    <property type="entry name" value="Nucleotide-bd_a/b_plait_sf"/>
</dbReference>
<dbReference type="eggNOG" id="COG0513">
    <property type="taxonomic scope" value="Bacteria"/>
</dbReference>
<keyword evidence="2" id="KW-0963">Cytoplasm</keyword>
<feature type="region of interest" description="Disordered" evidence="12">
    <location>
        <begin position="612"/>
        <end position="669"/>
    </location>
</feature>
<dbReference type="Pfam" id="PF00271">
    <property type="entry name" value="Helicase_C"/>
    <property type="match status" value="1"/>
</dbReference>
<dbReference type="EC" id="3.6.4.13" evidence="1"/>
<dbReference type="InterPro" id="IPR014001">
    <property type="entry name" value="Helicase_ATP-bd"/>
</dbReference>
<dbReference type="STRING" id="446465.Bfae_14060"/>
<keyword evidence="6 11" id="KW-0067">ATP-binding</keyword>
<evidence type="ECO:0000256" key="8">
    <source>
        <dbReference type="ARBA" id="ARBA00038437"/>
    </source>
</evidence>
<dbReference type="GO" id="GO:0009409">
    <property type="term" value="P:response to cold"/>
    <property type="evidence" value="ECO:0007669"/>
    <property type="project" value="TreeGrafter"/>
</dbReference>
<dbReference type="PROSITE" id="PS51192">
    <property type="entry name" value="HELICASE_ATP_BIND_1"/>
    <property type="match status" value="1"/>
</dbReference>
<sequence length="669" mass="70469">MTDASPATDPSTGSTPSSAPAVHPETAPSDEGASSDTGTATDTAPATATAAAAGADTATDAAAIPEPAAAEPAPAAEPAAPAGPSFDDIALPAPLRRAVDELGFTTPSAIQAQAIPPLLEGRDVIGVAQTGTGKTAAFGLPLLAAIDPSLREVQALVLAPTRELAMQVADAIASFATSIGGLDVVALYGGSPYGPQERALARGAQVVVGTPGRVMDHMRRTNLRLDTIRVAVLDEADEMLRMGFAEDVEEILSHSPDTRQVALFSATMPAAIQRVAQTHMQDPVRVSVSPQSSTVKSVHQTYAVVPFRHRTGALARVLATSDAEAAIVFVRTRAAAEEVGTALVGRGLIAASISGDVPQKEREKIVERLRDGSLQVLVATDVAARGLDVERIGLVVNFDVPKEAESYVHRIGRTGRAGRSGEALTFIGPHERRALKNIERATKQTLAEAVIPSPRDVSKHRLAAQLTQVPARVERGRLELYRELIGQFVAEHDIDPLELAAALGAMSVGDEGPGTATEEEEFTGAKLGEDRSPRGDRDRGPREAAATERGYTSYKVGVGHTHGARPPGIVGAITGEGGLHGKDIGKIQIFPHFALVQIRGSLSPEQMERISRAKVGGRELRIGPDHGPRGGKGPRRDNDRPFRRDDRSRRDDRGGRFDSARRGPRRSEG</sequence>
<dbReference type="InterPro" id="IPR011545">
    <property type="entry name" value="DEAD/DEAH_box_helicase_dom"/>
</dbReference>
<evidence type="ECO:0000256" key="7">
    <source>
        <dbReference type="ARBA" id="ARBA00023016"/>
    </source>
</evidence>
<dbReference type="Pfam" id="PF03880">
    <property type="entry name" value="DbpA"/>
    <property type="match status" value="1"/>
</dbReference>
<dbReference type="PROSITE" id="PS00039">
    <property type="entry name" value="DEAD_ATP_HELICASE"/>
    <property type="match status" value="1"/>
</dbReference>
<dbReference type="SUPFAM" id="SSF52540">
    <property type="entry name" value="P-loop containing nucleoside triphosphate hydrolases"/>
    <property type="match status" value="1"/>
</dbReference>
<dbReference type="CDD" id="cd18787">
    <property type="entry name" value="SF2_C_DEAD"/>
    <property type="match status" value="1"/>
</dbReference>
<evidence type="ECO:0000259" key="14">
    <source>
        <dbReference type="PROSITE" id="PS51194"/>
    </source>
</evidence>
<dbReference type="InterPro" id="IPR027417">
    <property type="entry name" value="P-loop_NTPase"/>
</dbReference>
<dbReference type="Gene3D" id="3.30.70.330">
    <property type="match status" value="1"/>
</dbReference>
<protein>
    <recommendedName>
        <fullName evidence="1">RNA helicase</fullName>
        <ecNumber evidence="1">3.6.4.13</ecNumber>
    </recommendedName>
</protein>
<evidence type="ECO:0000256" key="11">
    <source>
        <dbReference type="RuleBase" id="RU000492"/>
    </source>
</evidence>
<keyword evidence="5 11" id="KW-0347">Helicase</keyword>
<dbReference type="InterPro" id="IPR044742">
    <property type="entry name" value="DEAD/DEAH_RhlB"/>
</dbReference>
<dbReference type="Pfam" id="PF00270">
    <property type="entry name" value="DEAD"/>
    <property type="match status" value="1"/>
</dbReference>
<feature type="domain" description="Helicase C-terminal" evidence="14">
    <location>
        <begin position="313"/>
        <end position="458"/>
    </location>
</feature>
<dbReference type="PATRIC" id="fig|446465.5.peg.1398"/>
<dbReference type="GO" id="GO:0005524">
    <property type="term" value="F:ATP binding"/>
    <property type="evidence" value="ECO:0007669"/>
    <property type="project" value="UniProtKB-KW"/>
</dbReference>
<evidence type="ECO:0000256" key="1">
    <source>
        <dbReference type="ARBA" id="ARBA00012552"/>
    </source>
</evidence>
<gene>
    <name evidence="16" type="ordered locus">Bfae_14060</name>
</gene>
<dbReference type="EMBL" id="CP001643">
    <property type="protein sequence ID" value="ACU85237.1"/>
    <property type="molecule type" value="Genomic_DNA"/>
</dbReference>
<evidence type="ECO:0000256" key="6">
    <source>
        <dbReference type="ARBA" id="ARBA00022840"/>
    </source>
</evidence>
<comment type="similarity">
    <text evidence="8 11">Belongs to the DEAD box helicase family.</text>
</comment>
<dbReference type="Gene3D" id="3.40.50.300">
    <property type="entry name" value="P-loop containing nucleotide triphosphate hydrolases"/>
    <property type="match status" value="2"/>
</dbReference>
<feature type="compositionally biased region" description="Low complexity" evidence="12">
    <location>
        <begin position="37"/>
        <end position="84"/>
    </location>
</feature>
<dbReference type="PROSITE" id="PS51195">
    <property type="entry name" value="Q_MOTIF"/>
    <property type="match status" value="1"/>
</dbReference>
<dbReference type="PROSITE" id="PS51194">
    <property type="entry name" value="HELICASE_CTER"/>
    <property type="match status" value="1"/>
</dbReference>
<dbReference type="KEGG" id="bfa:Bfae_14060"/>
<evidence type="ECO:0000256" key="2">
    <source>
        <dbReference type="ARBA" id="ARBA00022490"/>
    </source>
</evidence>
<evidence type="ECO:0000313" key="17">
    <source>
        <dbReference type="Proteomes" id="UP000001919"/>
    </source>
</evidence>
<comment type="catalytic activity">
    <reaction evidence="9">
        <text>ATP + H2O = ADP + phosphate + H(+)</text>
        <dbReference type="Rhea" id="RHEA:13065"/>
        <dbReference type="ChEBI" id="CHEBI:15377"/>
        <dbReference type="ChEBI" id="CHEBI:15378"/>
        <dbReference type="ChEBI" id="CHEBI:30616"/>
        <dbReference type="ChEBI" id="CHEBI:43474"/>
        <dbReference type="ChEBI" id="CHEBI:456216"/>
        <dbReference type="EC" id="3.6.4.13"/>
    </reaction>
</comment>
<dbReference type="InterPro" id="IPR057325">
    <property type="entry name" value="DeaD_dimer"/>
</dbReference>
<dbReference type="Proteomes" id="UP000001919">
    <property type="component" value="Chromosome"/>
</dbReference>
<dbReference type="InterPro" id="IPR005580">
    <property type="entry name" value="DbpA/CsdA_RNA-bd_dom"/>
</dbReference>
<dbReference type="SMART" id="SM00487">
    <property type="entry name" value="DEXDc"/>
    <property type="match status" value="1"/>
</dbReference>
<evidence type="ECO:0000256" key="3">
    <source>
        <dbReference type="ARBA" id="ARBA00022741"/>
    </source>
</evidence>
<dbReference type="FunFam" id="3.40.50.300:FF:000108">
    <property type="entry name" value="ATP-dependent RNA helicase RhlE"/>
    <property type="match status" value="1"/>
</dbReference>
<dbReference type="OrthoDB" id="9805696at2"/>
<evidence type="ECO:0000259" key="13">
    <source>
        <dbReference type="PROSITE" id="PS51192"/>
    </source>
</evidence>
<dbReference type="PANTHER" id="PTHR47963">
    <property type="entry name" value="DEAD-BOX ATP-DEPENDENT RNA HELICASE 47, MITOCHONDRIAL"/>
    <property type="match status" value="1"/>
</dbReference>
<evidence type="ECO:0000256" key="12">
    <source>
        <dbReference type="SAM" id="MobiDB-lite"/>
    </source>
</evidence>
<evidence type="ECO:0000259" key="15">
    <source>
        <dbReference type="PROSITE" id="PS51195"/>
    </source>
</evidence>
<evidence type="ECO:0000256" key="4">
    <source>
        <dbReference type="ARBA" id="ARBA00022801"/>
    </source>
</evidence>
<evidence type="ECO:0000256" key="5">
    <source>
        <dbReference type="ARBA" id="ARBA00022806"/>
    </source>
</evidence>
<evidence type="ECO:0000256" key="9">
    <source>
        <dbReference type="ARBA" id="ARBA00047984"/>
    </source>
</evidence>
<organism evidence="16 17">
    <name type="scientific">Brachybacterium faecium (strain ATCC 43885 / DSM 4810 / JCM 11609 / LMG 19847 / NBRC 14762 / NCIMB 9860 / 6-10)</name>
    <dbReference type="NCBI Taxonomy" id="446465"/>
    <lineage>
        <taxon>Bacteria</taxon>
        <taxon>Bacillati</taxon>
        <taxon>Actinomycetota</taxon>
        <taxon>Actinomycetes</taxon>
        <taxon>Micrococcales</taxon>
        <taxon>Dermabacteraceae</taxon>
        <taxon>Brachybacterium</taxon>
    </lineage>
</organism>
<accession>C7MCD0</accession>
<evidence type="ECO:0000313" key="16">
    <source>
        <dbReference type="EMBL" id="ACU85237.1"/>
    </source>
</evidence>
<dbReference type="InterPro" id="IPR000629">
    <property type="entry name" value="RNA-helicase_DEAD-box_CS"/>
</dbReference>
<dbReference type="GO" id="GO:0003724">
    <property type="term" value="F:RNA helicase activity"/>
    <property type="evidence" value="ECO:0007669"/>
    <property type="project" value="UniProtKB-EC"/>
</dbReference>
<feature type="compositionally biased region" description="Basic and acidic residues" evidence="12">
    <location>
        <begin position="527"/>
        <end position="546"/>
    </location>
</feature>